<dbReference type="OrthoDB" id="9811967at2"/>
<sequence>MALLIVLLALALVQVWGSGGPLHRDGWFVRWMGFIYSRGLVQGKPGIGFGLVVLLPVMGAAILLAIADAALGWLGVLLVSVPVLLYSFGRGNFNDSLAGYLRAWYQGNLDDAKKAAEPLLEPADIERAQSISDGQALHGLVFKAAAYRAFERLFAVLFWFLLLGIPGAMLYRLSHLAKTALSTEALSLEATTTPGSDGDRALATRWLWLIEWLPVRAIGFTLAIVGNFAGCYRAWRDHLTCKDSGTEEVLEYYLEGALGGIDSSECSAGVAVSEGQRLCGAEIEGMQALLSRALLMWVTLMALYGLFAS</sequence>
<feature type="transmembrane region" description="Helical" evidence="1">
    <location>
        <begin position="46"/>
        <end position="66"/>
    </location>
</feature>
<dbReference type="InterPro" id="IPR052966">
    <property type="entry name" value="Beta-lactamase_Reg"/>
</dbReference>
<feature type="transmembrane region" description="Helical" evidence="1">
    <location>
        <begin position="71"/>
        <end position="89"/>
    </location>
</feature>
<evidence type="ECO:0000256" key="1">
    <source>
        <dbReference type="SAM" id="Phobius"/>
    </source>
</evidence>
<evidence type="ECO:0000313" key="2">
    <source>
        <dbReference type="EMBL" id="MBB5213266.1"/>
    </source>
</evidence>
<gene>
    <name evidence="3" type="primary">ampE</name>
    <name evidence="3" type="ORF">GTQ55_05935</name>
    <name evidence="2" type="ORF">HNQ53_003516</name>
</gene>
<organism evidence="2 5">
    <name type="scientific">Microbulbifer hydrolyticus</name>
    <dbReference type="NCBI Taxonomy" id="48074"/>
    <lineage>
        <taxon>Bacteria</taxon>
        <taxon>Pseudomonadati</taxon>
        <taxon>Pseudomonadota</taxon>
        <taxon>Gammaproteobacteria</taxon>
        <taxon>Cellvibrionales</taxon>
        <taxon>Microbulbiferaceae</taxon>
        <taxon>Microbulbifer</taxon>
    </lineage>
</organism>
<feature type="transmembrane region" description="Helical" evidence="1">
    <location>
        <begin position="153"/>
        <end position="171"/>
    </location>
</feature>
<dbReference type="Proteomes" id="UP000464675">
    <property type="component" value="Chromosome"/>
</dbReference>
<protein>
    <submittedName>
        <fullName evidence="2">AmpE protein</fullName>
    </submittedName>
    <submittedName>
        <fullName evidence="3">Regulatory signaling modulator protein AmpE</fullName>
    </submittedName>
</protein>
<feature type="transmembrane region" description="Helical" evidence="1">
    <location>
        <begin position="289"/>
        <end position="307"/>
    </location>
</feature>
<reference evidence="3 4" key="1">
    <citation type="submission" date="2020-01" db="EMBL/GenBank/DDBJ databases">
        <title>The possibility of degradation of plastic by Microbulbifer hydrolyticus IRE-31.</title>
        <authorList>
            <person name="Liu L."/>
        </authorList>
    </citation>
    <scope>NUCLEOTIDE SEQUENCE [LARGE SCALE GENOMIC DNA]</scope>
    <source>
        <strain evidence="3 4">IRE-31</strain>
    </source>
</reference>
<dbReference type="RefSeq" id="WP_161857900.1">
    <property type="nucleotide sequence ID" value="NZ_CP047491.1"/>
</dbReference>
<dbReference type="PANTHER" id="PTHR38684">
    <property type="entry name" value="PROTEIN AMPE"/>
    <property type="match status" value="1"/>
</dbReference>
<dbReference type="EMBL" id="CP047491">
    <property type="protein sequence ID" value="QHQ38568.1"/>
    <property type="molecule type" value="Genomic_DNA"/>
</dbReference>
<dbReference type="InterPro" id="IPR031347">
    <property type="entry name" value="AmpE"/>
</dbReference>
<dbReference type="GO" id="GO:0046677">
    <property type="term" value="P:response to antibiotic"/>
    <property type="evidence" value="ECO:0007669"/>
    <property type="project" value="TreeGrafter"/>
</dbReference>
<evidence type="ECO:0000313" key="3">
    <source>
        <dbReference type="EMBL" id="QHQ38568.1"/>
    </source>
</evidence>
<evidence type="ECO:0000313" key="4">
    <source>
        <dbReference type="Proteomes" id="UP000464675"/>
    </source>
</evidence>
<keyword evidence="1" id="KW-0472">Membrane</keyword>
<keyword evidence="1" id="KW-0812">Transmembrane</keyword>
<keyword evidence="4" id="KW-1185">Reference proteome</keyword>
<dbReference type="EMBL" id="JACHHR010000008">
    <property type="protein sequence ID" value="MBB5213266.1"/>
    <property type="molecule type" value="Genomic_DNA"/>
</dbReference>
<dbReference type="PANTHER" id="PTHR38684:SF1">
    <property type="entry name" value="PROTEIN AMPE"/>
    <property type="match status" value="1"/>
</dbReference>
<evidence type="ECO:0000313" key="5">
    <source>
        <dbReference type="Proteomes" id="UP000563601"/>
    </source>
</evidence>
<dbReference type="AlphaFoldDB" id="A0A6P1T731"/>
<dbReference type="Proteomes" id="UP000563601">
    <property type="component" value="Unassembled WGS sequence"/>
</dbReference>
<keyword evidence="1" id="KW-1133">Transmembrane helix</keyword>
<proteinExistence type="predicted"/>
<dbReference type="Pfam" id="PF17113">
    <property type="entry name" value="AmpE"/>
    <property type="match status" value="1"/>
</dbReference>
<name>A0A6P1T731_9GAMM</name>
<reference evidence="2 5" key="2">
    <citation type="submission" date="2020-08" db="EMBL/GenBank/DDBJ databases">
        <title>Genomic Encyclopedia of Type Strains, Phase IV (KMG-IV): sequencing the most valuable type-strain genomes for metagenomic binning, comparative biology and taxonomic classification.</title>
        <authorList>
            <person name="Goeker M."/>
        </authorList>
    </citation>
    <scope>NUCLEOTIDE SEQUENCE [LARGE SCALE GENOMIC DNA]</scope>
    <source>
        <strain evidence="2 5">DSM 11525</strain>
    </source>
</reference>
<accession>A0A6P1T731</accession>
<dbReference type="GO" id="GO:0005886">
    <property type="term" value="C:plasma membrane"/>
    <property type="evidence" value="ECO:0007669"/>
    <property type="project" value="TreeGrafter"/>
</dbReference>